<organism evidence="2 3">
    <name type="scientific">Flavimaribacter sediminis</name>
    <dbReference type="NCBI Taxonomy" id="2865987"/>
    <lineage>
        <taxon>Bacteria</taxon>
        <taxon>Pseudomonadati</taxon>
        <taxon>Pseudomonadota</taxon>
        <taxon>Alphaproteobacteria</taxon>
        <taxon>Hyphomicrobiales</taxon>
        <taxon>Rhizobiaceae</taxon>
        <taxon>Flavimaribacter</taxon>
    </lineage>
</organism>
<dbReference type="EMBL" id="JAICBX010000003">
    <property type="protein sequence ID" value="MBW8638999.1"/>
    <property type="molecule type" value="Genomic_DNA"/>
</dbReference>
<comment type="caution">
    <text evidence="2">The sequence shown here is derived from an EMBL/GenBank/DDBJ whole genome shotgun (WGS) entry which is preliminary data.</text>
</comment>
<evidence type="ECO:0000313" key="2">
    <source>
        <dbReference type="EMBL" id="MBW8638999.1"/>
    </source>
</evidence>
<evidence type="ECO:0000256" key="1">
    <source>
        <dbReference type="SAM" id="MobiDB-lite"/>
    </source>
</evidence>
<dbReference type="AlphaFoldDB" id="A0AAE2ZN54"/>
<protein>
    <submittedName>
        <fullName evidence="2">Uncharacterized protein</fullName>
    </submittedName>
</protein>
<feature type="region of interest" description="Disordered" evidence="1">
    <location>
        <begin position="130"/>
        <end position="151"/>
    </location>
</feature>
<keyword evidence="3" id="KW-1185">Reference proteome</keyword>
<gene>
    <name evidence="2" type="ORF">K1W69_17515</name>
</gene>
<evidence type="ECO:0000313" key="3">
    <source>
        <dbReference type="Proteomes" id="UP001196509"/>
    </source>
</evidence>
<dbReference type="Proteomes" id="UP001196509">
    <property type="component" value="Unassembled WGS sequence"/>
</dbReference>
<dbReference type="RefSeq" id="WP_220229715.1">
    <property type="nucleotide sequence ID" value="NZ_JAICBX010000003.1"/>
</dbReference>
<reference evidence="2" key="1">
    <citation type="submission" date="2021-08" db="EMBL/GenBank/DDBJ databases">
        <title>Hoeflea bacterium WL0058 sp. nov., isolated from the sediment.</title>
        <authorList>
            <person name="Wang L."/>
            <person name="Zhang D."/>
        </authorList>
    </citation>
    <scope>NUCLEOTIDE SEQUENCE</scope>
    <source>
        <strain evidence="2">WL0058</strain>
    </source>
</reference>
<accession>A0AAE2ZN54</accession>
<name>A0AAE2ZN54_9HYPH</name>
<sequence length="151" mass="16096">MADTETQGPLLDLNTLIERPTIRIDGKAYEILSPEELSILDSQRFERWGRKIEALAKTANENDDDADELTTLIDTVTSKIAIGVPEDVRARLTNAHKDQVISVFTGLLLGGQAAAAGAALRLLIGETSSPVSNVSSAARQAGGSKKRQPAS</sequence>
<proteinExistence type="predicted"/>